<keyword evidence="2" id="KW-0031">Aminopeptidase</keyword>
<dbReference type="AlphaFoldDB" id="A0A285NAZ6"/>
<dbReference type="PANTHER" id="PTHR46112">
    <property type="entry name" value="AMINOPEPTIDASE"/>
    <property type="match status" value="1"/>
</dbReference>
<gene>
    <name evidence="2" type="ORF">SAMN06269185_1228</name>
</gene>
<evidence type="ECO:0000313" key="2">
    <source>
        <dbReference type="EMBL" id="SNZ06610.1"/>
    </source>
</evidence>
<feature type="domain" description="Peptidase M24" evidence="1">
    <location>
        <begin position="147"/>
        <end position="368"/>
    </location>
</feature>
<dbReference type="SUPFAM" id="SSF55920">
    <property type="entry name" value="Creatinase/aminopeptidase"/>
    <property type="match status" value="1"/>
</dbReference>
<organism evidence="2 3">
    <name type="scientific">Natronoarchaeum philippinense</name>
    <dbReference type="NCBI Taxonomy" id="558529"/>
    <lineage>
        <taxon>Archaea</taxon>
        <taxon>Methanobacteriati</taxon>
        <taxon>Methanobacteriota</taxon>
        <taxon>Stenosarchaea group</taxon>
        <taxon>Halobacteria</taxon>
        <taxon>Halobacteriales</taxon>
        <taxon>Natronoarchaeaceae</taxon>
    </lineage>
</organism>
<accession>A0A285NAZ6</accession>
<dbReference type="OrthoDB" id="200535at2157"/>
<dbReference type="GO" id="GO:0004177">
    <property type="term" value="F:aminopeptidase activity"/>
    <property type="evidence" value="ECO:0007669"/>
    <property type="project" value="UniProtKB-KW"/>
</dbReference>
<dbReference type="InterPro" id="IPR050659">
    <property type="entry name" value="Peptidase_M24B"/>
</dbReference>
<dbReference type="CDD" id="cd01066">
    <property type="entry name" value="APP_MetAP"/>
    <property type="match status" value="1"/>
</dbReference>
<keyword evidence="2" id="KW-0378">Hydrolase</keyword>
<dbReference type="RefSeq" id="WP_097008157.1">
    <property type="nucleotide sequence ID" value="NZ_OBEJ01000001.1"/>
</dbReference>
<keyword evidence="2" id="KW-0645">Protease</keyword>
<dbReference type="InterPro" id="IPR000994">
    <property type="entry name" value="Pept_M24"/>
</dbReference>
<dbReference type="Gene3D" id="3.90.230.10">
    <property type="entry name" value="Creatinase/methionine aminopeptidase superfamily"/>
    <property type="match status" value="1"/>
</dbReference>
<dbReference type="EMBL" id="OBEJ01000001">
    <property type="protein sequence ID" value="SNZ06610.1"/>
    <property type="molecule type" value="Genomic_DNA"/>
</dbReference>
<protein>
    <submittedName>
        <fullName evidence="2">Xaa-Pro aminopeptidase</fullName>
    </submittedName>
</protein>
<reference evidence="2 3" key="1">
    <citation type="submission" date="2017-09" db="EMBL/GenBank/DDBJ databases">
        <authorList>
            <person name="Ehlers B."/>
            <person name="Leendertz F.H."/>
        </authorList>
    </citation>
    <scope>NUCLEOTIDE SEQUENCE [LARGE SCALE GENOMIC DNA]</scope>
    <source>
        <strain evidence="2 3">DSM 27208</strain>
    </source>
</reference>
<sequence>MAADTTPSPDYERLAAELAERDAAALVVVGDRHDADLAYCAGGAQPARQSAVVLTPAETLLYVPDPVAGRASETFPGDAVRTFDAERRHPAQVAADALDDAAEGEVLTPATIGHDAALYLERAGYDVASTDAVAQARERKSDAELARIELAQQIAAAGIDRARTVLAEATVDGEQLLWDDEVLTTERLRREVDAAMAGAGGDPARNTRVGVDGPPVDPALDGAGATPLRPAATITVSVAPREPAGYHGRLSRTLVVDGEGGWERRANVATENARAAALAELSDGAGAAPASVRGEIVAELGAYGFDATPESGVVVAELGGGVGLERREAPRLTDGGEISAGTALAIRPGLSAPEQGHVELTDIAVVHEDGVELLGDYSTSMAVQQ</sequence>
<dbReference type="Proteomes" id="UP000219453">
    <property type="component" value="Unassembled WGS sequence"/>
</dbReference>
<keyword evidence="3" id="KW-1185">Reference proteome</keyword>
<dbReference type="PANTHER" id="PTHR46112:SF2">
    <property type="entry name" value="XAA-PRO AMINOPEPTIDASE P-RELATED"/>
    <property type="match status" value="1"/>
</dbReference>
<dbReference type="InterPro" id="IPR036005">
    <property type="entry name" value="Creatinase/aminopeptidase-like"/>
</dbReference>
<name>A0A285NAZ6_NATPI</name>
<evidence type="ECO:0000313" key="3">
    <source>
        <dbReference type="Proteomes" id="UP000219453"/>
    </source>
</evidence>
<dbReference type="Pfam" id="PF00557">
    <property type="entry name" value="Peptidase_M24"/>
    <property type="match status" value="1"/>
</dbReference>
<evidence type="ECO:0000259" key="1">
    <source>
        <dbReference type="Pfam" id="PF00557"/>
    </source>
</evidence>
<proteinExistence type="predicted"/>